<accession>A0A433TL36</accession>
<dbReference type="OrthoDB" id="10065854at2759"/>
<dbReference type="AlphaFoldDB" id="A0A433TL36"/>
<evidence type="ECO:0000313" key="3">
    <source>
        <dbReference type="Proteomes" id="UP000271974"/>
    </source>
</evidence>
<feature type="coiled-coil region" evidence="1">
    <location>
        <begin position="70"/>
        <end position="97"/>
    </location>
</feature>
<feature type="non-terminal residue" evidence="2">
    <location>
        <position position="107"/>
    </location>
</feature>
<keyword evidence="3" id="KW-1185">Reference proteome</keyword>
<keyword evidence="1" id="KW-0175">Coiled coil</keyword>
<proteinExistence type="predicted"/>
<dbReference type="EMBL" id="RQTK01000294">
    <property type="protein sequence ID" value="RUS82264.1"/>
    <property type="molecule type" value="Genomic_DNA"/>
</dbReference>
<reference evidence="2 3" key="1">
    <citation type="submission" date="2019-01" db="EMBL/GenBank/DDBJ databases">
        <title>A draft genome assembly of the solar-powered sea slug Elysia chlorotica.</title>
        <authorList>
            <person name="Cai H."/>
            <person name="Li Q."/>
            <person name="Fang X."/>
            <person name="Li J."/>
            <person name="Curtis N.E."/>
            <person name="Altenburger A."/>
            <person name="Shibata T."/>
            <person name="Feng M."/>
            <person name="Maeda T."/>
            <person name="Schwartz J.A."/>
            <person name="Shigenobu S."/>
            <person name="Lundholm N."/>
            <person name="Nishiyama T."/>
            <person name="Yang H."/>
            <person name="Hasebe M."/>
            <person name="Li S."/>
            <person name="Pierce S.K."/>
            <person name="Wang J."/>
        </authorList>
    </citation>
    <scope>NUCLEOTIDE SEQUENCE [LARGE SCALE GENOMIC DNA]</scope>
    <source>
        <strain evidence="2">EC2010</strain>
        <tissue evidence="2">Whole organism of an adult</tissue>
    </source>
</reference>
<sequence length="107" mass="12183">MQSYLAQIKQNFHELQSQWDEVKSVAATALPHMQILKAGDVVVPRQALQDLAAEADQVKMLLPRVVNSNLLSAKAKLTKLETDLERTKKERDDFKTEVVHWKTQAET</sequence>
<comment type="caution">
    <text evidence="2">The sequence shown here is derived from an EMBL/GenBank/DDBJ whole genome shotgun (WGS) entry which is preliminary data.</text>
</comment>
<gene>
    <name evidence="2" type="ORF">EGW08_009975</name>
</gene>
<dbReference type="Proteomes" id="UP000271974">
    <property type="component" value="Unassembled WGS sequence"/>
</dbReference>
<dbReference type="STRING" id="188477.A0A433TL36"/>
<organism evidence="2 3">
    <name type="scientific">Elysia chlorotica</name>
    <name type="common">Eastern emerald elysia</name>
    <name type="synonym">Sea slug</name>
    <dbReference type="NCBI Taxonomy" id="188477"/>
    <lineage>
        <taxon>Eukaryota</taxon>
        <taxon>Metazoa</taxon>
        <taxon>Spiralia</taxon>
        <taxon>Lophotrochozoa</taxon>
        <taxon>Mollusca</taxon>
        <taxon>Gastropoda</taxon>
        <taxon>Heterobranchia</taxon>
        <taxon>Euthyneura</taxon>
        <taxon>Panpulmonata</taxon>
        <taxon>Sacoglossa</taxon>
        <taxon>Placobranchoidea</taxon>
        <taxon>Plakobranchidae</taxon>
        <taxon>Elysia</taxon>
    </lineage>
</organism>
<evidence type="ECO:0000313" key="2">
    <source>
        <dbReference type="EMBL" id="RUS82264.1"/>
    </source>
</evidence>
<protein>
    <submittedName>
        <fullName evidence="2">Uncharacterized protein</fullName>
    </submittedName>
</protein>
<name>A0A433TL36_ELYCH</name>
<evidence type="ECO:0000256" key="1">
    <source>
        <dbReference type="SAM" id="Coils"/>
    </source>
</evidence>